<sequence>MISAPCSGSEHEDSWPTDSPLLSENTEDREFIVSDSESLSDHGDELEEESEDYVPNTAKGRINPIRVIAKRKVISDGSSSNEYLVLWYSWEAGEAALELVGGLS</sequence>
<reference evidence="3" key="1">
    <citation type="journal article" date="2017" name="Genome Biol.">
        <title>Comparative genomics reveals high biological diversity and specific adaptations in the industrially and medically important fungal genus Aspergillus.</title>
        <authorList>
            <person name="de Vries R.P."/>
            <person name="Riley R."/>
            <person name="Wiebenga A."/>
            <person name="Aguilar-Osorio G."/>
            <person name="Amillis S."/>
            <person name="Uchima C.A."/>
            <person name="Anderluh G."/>
            <person name="Asadollahi M."/>
            <person name="Askin M."/>
            <person name="Barry K."/>
            <person name="Battaglia E."/>
            <person name="Bayram O."/>
            <person name="Benocci T."/>
            <person name="Braus-Stromeyer S.A."/>
            <person name="Caldana C."/>
            <person name="Canovas D."/>
            <person name="Cerqueira G.C."/>
            <person name="Chen F."/>
            <person name="Chen W."/>
            <person name="Choi C."/>
            <person name="Clum A."/>
            <person name="Dos Santos R.A."/>
            <person name="Damasio A.R."/>
            <person name="Diallinas G."/>
            <person name="Emri T."/>
            <person name="Fekete E."/>
            <person name="Flipphi M."/>
            <person name="Freyberg S."/>
            <person name="Gallo A."/>
            <person name="Gournas C."/>
            <person name="Habgood R."/>
            <person name="Hainaut M."/>
            <person name="Harispe M.L."/>
            <person name="Henrissat B."/>
            <person name="Hilden K.S."/>
            <person name="Hope R."/>
            <person name="Hossain A."/>
            <person name="Karabika E."/>
            <person name="Karaffa L."/>
            <person name="Karanyi Z."/>
            <person name="Krasevec N."/>
            <person name="Kuo A."/>
            <person name="Kusch H."/>
            <person name="LaButti K."/>
            <person name="Lagendijk E.L."/>
            <person name="Lapidus A."/>
            <person name="Levasseur A."/>
            <person name="Lindquist E."/>
            <person name="Lipzen A."/>
            <person name="Logrieco A.F."/>
            <person name="MacCabe A."/>
            <person name="Maekelae M.R."/>
            <person name="Malavazi I."/>
            <person name="Melin P."/>
            <person name="Meyer V."/>
            <person name="Mielnichuk N."/>
            <person name="Miskei M."/>
            <person name="Molnar A.P."/>
            <person name="Mule G."/>
            <person name="Ngan C.Y."/>
            <person name="Orejas M."/>
            <person name="Orosz E."/>
            <person name="Ouedraogo J.P."/>
            <person name="Overkamp K.M."/>
            <person name="Park H.-S."/>
            <person name="Perrone G."/>
            <person name="Piumi F."/>
            <person name="Punt P.J."/>
            <person name="Ram A.F."/>
            <person name="Ramon A."/>
            <person name="Rauscher S."/>
            <person name="Record E."/>
            <person name="Riano-Pachon D.M."/>
            <person name="Robert V."/>
            <person name="Roehrig J."/>
            <person name="Ruller R."/>
            <person name="Salamov A."/>
            <person name="Salih N.S."/>
            <person name="Samson R.A."/>
            <person name="Sandor E."/>
            <person name="Sanguinetti M."/>
            <person name="Schuetze T."/>
            <person name="Sepcic K."/>
            <person name="Shelest E."/>
            <person name="Sherlock G."/>
            <person name="Sophianopoulou V."/>
            <person name="Squina F.M."/>
            <person name="Sun H."/>
            <person name="Susca A."/>
            <person name="Todd R.B."/>
            <person name="Tsang A."/>
            <person name="Unkles S.E."/>
            <person name="van de Wiele N."/>
            <person name="van Rossen-Uffink D."/>
            <person name="Oliveira J.V."/>
            <person name="Vesth T.C."/>
            <person name="Visser J."/>
            <person name="Yu J.-H."/>
            <person name="Zhou M."/>
            <person name="Andersen M.R."/>
            <person name="Archer D.B."/>
            <person name="Baker S.E."/>
            <person name="Benoit I."/>
            <person name="Brakhage A.A."/>
            <person name="Braus G.H."/>
            <person name="Fischer R."/>
            <person name="Frisvad J.C."/>
            <person name="Goldman G.H."/>
            <person name="Houbraken J."/>
            <person name="Oakley B."/>
            <person name="Pocsi I."/>
            <person name="Scazzocchio C."/>
            <person name="Seiboth B."/>
            <person name="vanKuyk P.A."/>
            <person name="Wortman J."/>
            <person name="Dyer P.S."/>
            <person name="Grigoriev I.V."/>
        </authorList>
    </citation>
    <scope>NUCLEOTIDE SEQUENCE [LARGE SCALE GENOMIC DNA]</scope>
    <source>
        <strain evidence="3">CBS 106.47</strain>
    </source>
</reference>
<proteinExistence type="predicted"/>
<dbReference type="EMBL" id="KV878302">
    <property type="protein sequence ID" value="OJZ79512.1"/>
    <property type="molecule type" value="Genomic_DNA"/>
</dbReference>
<dbReference type="OrthoDB" id="4281241at2759"/>
<evidence type="ECO:0000313" key="2">
    <source>
        <dbReference type="EMBL" id="OJZ79512.1"/>
    </source>
</evidence>
<name>A0A1M3SYE5_ASPLC</name>
<dbReference type="Proteomes" id="UP000184063">
    <property type="component" value="Unassembled WGS sequence"/>
</dbReference>
<evidence type="ECO:0000313" key="3">
    <source>
        <dbReference type="Proteomes" id="UP000184063"/>
    </source>
</evidence>
<evidence type="ECO:0000256" key="1">
    <source>
        <dbReference type="SAM" id="MobiDB-lite"/>
    </source>
</evidence>
<organism evidence="2 3">
    <name type="scientific">Aspergillus luchuensis (strain CBS 106.47)</name>
    <dbReference type="NCBI Taxonomy" id="1137211"/>
    <lineage>
        <taxon>Eukaryota</taxon>
        <taxon>Fungi</taxon>
        <taxon>Dikarya</taxon>
        <taxon>Ascomycota</taxon>
        <taxon>Pezizomycotina</taxon>
        <taxon>Eurotiomycetes</taxon>
        <taxon>Eurotiomycetidae</taxon>
        <taxon>Eurotiales</taxon>
        <taxon>Aspergillaceae</taxon>
        <taxon>Aspergillus</taxon>
        <taxon>Aspergillus subgen. Circumdati</taxon>
    </lineage>
</organism>
<feature type="region of interest" description="Disordered" evidence="1">
    <location>
        <begin position="1"/>
        <end position="57"/>
    </location>
</feature>
<dbReference type="VEuPathDB" id="FungiDB:ASPFODRAFT_55113"/>
<protein>
    <submittedName>
        <fullName evidence="2">Uncharacterized protein</fullName>
    </submittedName>
</protein>
<accession>A0A1M3SYE5</accession>
<gene>
    <name evidence="2" type="ORF">ASPFODRAFT_55113</name>
</gene>
<dbReference type="AlphaFoldDB" id="A0A1M3SYE5"/>